<evidence type="ECO:0000256" key="1">
    <source>
        <dbReference type="SAM" id="MobiDB-lite"/>
    </source>
</evidence>
<dbReference type="Proteomes" id="UP000433483">
    <property type="component" value="Unassembled WGS sequence"/>
</dbReference>
<feature type="region of interest" description="Disordered" evidence="1">
    <location>
        <begin position="2273"/>
        <end position="2409"/>
    </location>
</feature>
<protein>
    <submittedName>
        <fullName evidence="2">Uncharacterized protein</fullName>
    </submittedName>
</protein>
<evidence type="ECO:0000313" key="2">
    <source>
        <dbReference type="EMBL" id="KAE9226687.1"/>
    </source>
</evidence>
<reference evidence="2 3" key="1">
    <citation type="submission" date="2018-08" db="EMBL/GenBank/DDBJ databases">
        <title>Genomic investigation of the strawberry pathogen Phytophthora fragariae indicates pathogenicity is determined by transcriptional variation in three key races.</title>
        <authorList>
            <person name="Adams T.M."/>
            <person name="Armitage A.D."/>
            <person name="Sobczyk M.K."/>
            <person name="Bates H.J."/>
            <person name="Dunwell J.M."/>
            <person name="Nellist C.F."/>
            <person name="Harrison R.J."/>
        </authorList>
    </citation>
    <scope>NUCLEOTIDE SEQUENCE [LARGE SCALE GENOMIC DNA]</scope>
    <source>
        <strain evidence="2 3">NOV-27</strain>
    </source>
</reference>
<gene>
    <name evidence="2" type="ORF">PF005_g5025</name>
</gene>
<dbReference type="InterPro" id="IPR016024">
    <property type="entry name" value="ARM-type_fold"/>
</dbReference>
<dbReference type="GO" id="GO:0030427">
    <property type="term" value="C:site of polarized growth"/>
    <property type="evidence" value="ECO:0007669"/>
    <property type="project" value="TreeGrafter"/>
</dbReference>
<dbReference type="OrthoDB" id="6287725at2759"/>
<comment type="caution">
    <text evidence="2">The sequence shown here is derived from an EMBL/GenBank/DDBJ whole genome shotgun (WGS) entry which is preliminary data.</text>
</comment>
<feature type="compositionally biased region" description="Low complexity" evidence="1">
    <location>
        <begin position="2348"/>
        <end position="2370"/>
    </location>
</feature>
<feature type="region of interest" description="Disordered" evidence="1">
    <location>
        <begin position="1088"/>
        <end position="1115"/>
    </location>
</feature>
<dbReference type="SUPFAM" id="SSF48371">
    <property type="entry name" value="ARM repeat"/>
    <property type="match status" value="1"/>
</dbReference>
<dbReference type="GO" id="GO:0005938">
    <property type="term" value="C:cell cortex"/>
    <property type="evidence" value="ECO:0007669"/>
    <property type="project" value="TreeGrafter"/>
</dbReference>
<dbReference type="PANTHER" id="PTHR12295:SF30">
    <property type="entry name" value="PROTEIN FURRY"/>
    <property type="match status" value="1"/>
</dbReference>
<name>A0A6A3YXT3_9STRA</name>
<dbReference type="EMBL" id="QXGB01000170">
    <property type="protein sequence ID" value="KAE9226687.1"/>
    <property type="molecule type" value="Genomic_DNA"/>
</dbReference>
<organism evidence="2 3">
    <name type="scientific">Phytophthora fragariae</name>
    <dbReference type="NCBI Taxonomy" id="53985"/>
    <lineage>
        <taxon>Eukaryota</taxon>
        <taxon>Sar</taxon>
        <taxon>Stramenopiles</taxon>
        <taxon>Oomycota</taxon>
        <taxon>Peronosporomycetes</taxon>
        <taxon>Peronosporales</taxon>
        <taxon>Peronosporaceae</taxon>
        <taxon>Phytophthora</taxon>
    </lineage>
</organism>
<evidence type="ECO:0000313" key="3">
    <source>
        <dbReference type="Proteomes" id="UP000433483"/>
    </source>
</evidence>
<accession>A0A6A3YXT3</accession>
<sequence length="2409" mass="262910">MKRRDSSSDAALRELERALDAFMATHVATAANALATMATKNGVEDVGDLNKPFVDEDDAGDAAVDAVTNSVQKEVSTDMANFQRDLKRLQCLSSVITSTRRRRGPSSIVSIARLLLTWLQAVESSSAAAAASSSAVVGGALPPPSAAEAARAAELVQQQSPIDPVASWLVATLLRIAFRPPQTPSNVEISSNERAAVDELVALTAARCFLAFQRAWQADEETQRRARAESSGTLFSYLTMRKTKPKSQSSSGPTNALAVCLGCTTEAGVVWGHVLGLAVCLAPDVSRMKLQNEILARAAVWNATKPSTGSGDIAQHPYLKHLSHIRLGLAPSQAVPNATLSSRMSGAARWLRVVMPLLLKPHRSHVRSACAHLISQMLIRELDSLDRLELSVLYTSTGSDWSRCISDLHAAALRLTDCAKKKGRGRAQQHLEASSWSLRAVALALAPGEIFTRYWNDDTLALLRLQQQLNQDSSAGGAATYNVLPSLELSFTYMMHRHFLLRDSGAAKTGAPTSSDCEGTINTTQAWVFFSLQRLRPQTPSSASICSFTALKTIALPALVRVSRAIASYNMACTVQNHLRPLLSEPVRVGDPQMLIGLEALADLLSQNDRDDNTRLSFRVNSSDLLASRQMIGELVGRVLLACSTQIGHTLLTEVPAATKNRDALQLGELRHNTGDDDEEEHWKDPTQAVAVATFAAALALMPPLYAHLALSNEQKLRLLVRTSINAELSVHRRAHEALLALIGPQSPHSTDPPPPGAGMVVRELTDHIMRMNANNPVAVGDAAGAIVILRLLSDLLEPSRATTTRWESPQDRYAALIQVEAVAVYLLARGDDNIEAEQSLRVTALETLEVAHEARVACCEQPSVRSSVQLPLVDRPSVWTLLGDLDSDLKTAFFSFGPETAEDTRPDQPVDKHSAFRRLILDTTDRHSFRWSLCLARVFRSLARRAPDVIAYIWTDVVDKVAKLEPVLSVTPVPGDSLQQNQRELARWRNLALLATVSACPILQSPTRKAELSSFCSENASSCPSEPPSVAPSAMVATLVRQLACYLRSTNVGQRNAAVLALGHAGSVALPTLLEVLARLEGEVFTAPSSNGEQDAPDGNSLTTSTLQRIRSPRPTKLPKKKLLELQHARIAQFSLQWAVGRCYRILLESRTREHDDNEELEPGGPMTERLRRVVSAFLAKMTTTFEDVTNSSVDNSEASDGTLSFNSSAHVLDENPLLLMVQLDFIALLRALLLHSNAAVKPAVQLPHDKLAALLLSWSGSFDKDLAGAAVTGYLHASFVAPETGCELYSHWMKQCDVHTARDGKLVFPWIWIDSQHQLLGSGGSSTEACMASRSVAQYFICHRAFSTLTELLRSSLKSADGTGTWDGDSVATWLDACFSVDGVAFSHFNDLHQLAQRALHVLLELPPGTARFNHVVKRCFEKATYPFSSADKSALRVARHYLEALGASNEVMSFFRSLLLRLQERRVNIKDGEESYLAVRLLHVLLLHVGVQLDDKLVHQHRQVALDMAAALVCEPGANCDDDESAATRWGLQGYYSPALEGLVAGRLQVSVSALLASRFSVLSLRVSLAVLRSMPDSTLQNRDDITQQRQMLAAVLPWLAEVPLWTPNEPSNRSTELLDLLFGLTTALGGTCGEQLDHIWLTLAFASTGGDDTNLGEIVNFLFRQQRKSQLPSETAKMVMWWLCRWQDAAPDVLRLLLLQLPLMAAKEPDPSEVATALNELAALVTLAGDTSCHLLQAGANSSNADVRALAVHLVHIALSTLFALLESDNVDEIASNSITQHCHVLLHSVLPLLEAPRGLLAAALALIKASTSRINIDERNTQSSSLVQREEFLEALRALAVCLSATEIQIWSELCVQEIAMTISLETSSTSESLETRRRPSPPHEVCIRFALVAYNQLSPRFQGDVLLSILTLLRQTLTAGVEDTPKSRPSSLARECLALLAMLIQSMPMSRLVLYPQVFWVALALLTHCRQQRDHTPSSSLSLHAGALEVLSILWDRTPFSSHPVVQDVIRGTRPAQWESTTARNSVLMEIVRCVYSDEGFDSRTRALEMLRKAVLLVPRDLLGVSACEHLVICTLALLPALIIPSSEANNSRKEANSDCYTRDDLVVLWQTAGAPDQLVGLLQMREFTLSGRDSFHKLAATFMAAYVPALYSLEHEDNGVEFDGLKLSLEVLVACLPQPAGPQTRESPRLESSGAELNDERCNFVFVLLDELLRDVFRRKQSNWRPVPELEAALARLLRSPQTERQWRASVRVLSWVAELAKVTGTTGSSVSPLPVPSTARRSLPGGKSSEMITSLGRIAESEDDLPPGHSSAYLGSQTAAGDAHTLKKTPSTRALQRFASPRSRISGSISRTSRNTGGNNNNELPRSSEPPSMKKQHLSEQPGNEHEDHSLSGDGQPTADA</sequence>
<proteinExistence type="predicted"/>
<feature type="compositionally biased region" description="Polar residues" evidence="1">
    <location>
        <begin position="1101"/>
        <end position="1110"/>
    </location>
</feature>
<dbReference type="InterPro" id="IPR039867">
    <property type="entry name" value="Furry/Tao3/Mor2"/>
</dbReference>
<dbReference type="PANTHER" id="PTHR12295">
    <property type="entry name" value="FURRY-RELATED"/>
    <property type="match status" value="1"/>
</dbReference>
<keyword evidence="3" id="KW-1185">Reference proteome</keyword>
<dbReference type="GO" id="GO:0000902">
    <property type="term" value="P:cell morphogenesis"/>
    <property type="evidence" value="ECO:0007669"/>
    <property type="project" value="InterPro"/>
</dbReference>